<feature type="compositionally biased region" description="Low complexity" evidence="6">
    <location>
        <begin position="191"/>
        <end position="219"/>
    </location>
</feature>
<evidence type="ECO:0000256" key="3">
    <source>
        <dbReference type="ARBA" id="ARBA00023125"/>
    </source>
</evidence>
<evidence type="ECO:0000256" key="6">
    <source>
        <dbReference type="SAM" id="MobiDB-lite"/>
    </source>
</evidence>
<feature type="region of interest" description="Disordered" evidence="6">
    <location>
        <begin position="526"/>
        <end position="551"/>
    </location>
</feature>
<keyword evidence="2 5" id="KW-0805">Transcription regulation</keyword>
<dbReference type="PANTHER" id="PTHR12081">
    <property type="entry name" value="TRANSCRIPTION FACTOR E2F"/>
    <property type="match status" value="1"/>
</dbReference>
<feature type="compositionally biased region" description="Basic and acidic residues" evidence="6">
    <location>
        <begin position="54"/>
        <end position="67"/>
    </location>
</feature>
<dbReference type="InterPro" id="IPR015633">
    <property type="entry name" value="E2F"/>
</dbReference>
<organism evidence="8">
    <name type="scientific">Culex tarsalis</name>
    <name type="common">Encephalitis mosquito</name>
    <dbReference type="NCBI Taxonomy" id="7177"/>
    <lineage>
        <taxon>Eukaryota</taxon>
        <taxon>Metazoa</taxon>
        <taxon>Ecdysozoa</taxon>
        <taxon>Arthropoda</taxon>
        <taxon>Hexapoda</taxon>
        <taxon>Insecta</taxon>
        <taxon>Pterygota</taxon>
        <taxon>Neoptera</taxon>
        <taxon>Endopterygota</taxon>
        <taxon>Diptera</taxon>
        <taxon>Nematocera</taxon>
        <taxon>Culicoidea</taxon>
        <taxon>Culicidae</taxon>
        <taxon>Culicinae</taxon>
        <taxon>Culicini</taxon>
        <taxon>Culex</taxon>
        <taxon>Culex</taxon>
    </lineage>
</organism>
<feature type="compositionally biased region" description="Polar residues" evidence="6">
    <location>
        <begin position="26"/>
        <end position="40"/>
    </location>
</feature>
<dbReference type="GO" id="GO:0046983">
    <property type="term" value="F:protein dimerization activity"/>
    <property type="evidence" value="ECO:0007669"/>
    <property type="project" value="InterPro"/>
</dbReference>
<feature type="compositionally biased region" description="Low complexity" evidence="6">
    <location>
        <begin position="607"/>
        <end position="626"/>
    </location>
</feature>
<dbReference type="SMART" id="SM01372">
    <property type="entry name" value="E2F_TDP"/>
    <property type="match status" value="1"/>
</dbReference>
<dbReference type="CDD" id="cd14660">
    <property type="entry name" value="E2F_DD"/>
    <property type="match status" value="1"/>
</dbReference>
<feature type="compositionally biased region" description="Low complexity" evidence="6">
    <location>
        <begin position="541"/>
        <end position="551"/>
    </location>
</feature>
<dbReference type="InterPro" id="IPR037241">
    <property type="entry name" value="E2F-DP_heterodim"/>
</dbReference>
<dbReference type="InterPro" id="IPR032198">
    <property type="entry name" value="E2F_CC-MB"/>
</dbReference>
<feature type="compositionally biased region" description="Low complexity" evidence="6">
    <location>
        <begin position="123"/>
        <end position="134"/>
    </location>
</feature>
<dbReference type="AlphaFoldDB" id="A0A1Q3EZ23"/>
<evidence type="ECO:0000256" key="1">
    <source>
        <dbReference type="ARBA" id="ARBA00010940"/>
    </source>
</evidence>
<dbReference type="SUPFAM" id="SSF144074">
    <property type="entry name" value="E2F-DP heterodimerization region"/>
    <property type="match status" value="1"/>
</dbReference>
<name>A0A1Q3EZ23_CULTA</name>
<dbReference type="InterPro" id="IPR036388">
    <property type="entry name" value="WH-like_DNA-bd_sf"/>
</dbReference>
<dbReference type="InterPro" id="IPR036390">
    <property type="entry name" value="WH_DNA-bd_sf"/>
</dbReference>
<dbReference type="Gene3D" id="1.10.10.10">
    <property type="entry name" value="Winged helix-like DNA-binding domain superfamily/Winged helix DNA-binding domain"/>
    <property type="match status" value="1"/>
</dbReference>
<feature type="compositionally biased region" description="Polar residues" evidence="6">
    <location>
        <begin position="144"/>
        <end position="167"/>
    </location>
</feature>
<comment type="subcellular location">
    <subcellularLocation>
        <location evidence="5">Nucleus</location>
    </subcellularLocation>
</comment>
<comment type="similarity">
    <text evidence="1 5">Belongs to the E2F/DP family.</text>
</comment>
<dbReference type="Pfam" id="PF16421">
    <property type="entry name" value="E2F_CC-MB"/>
    <property type="match status" value="1"/>
</dbReference>
<sequence>MEQHNKKTGEAYGLNGGGGGSGSGSASTNQMASYGSNSRKPSVGSDMSSEDYEEVKPDIKVSSHLLDHGYGFGVTPQYQQQQQQQQPSHQHHHNHRSGSSSGGSNSYNSSSQHSSSYHHHHSPAVAASPAASSSQHHHRHGKPTTPNRTGSQQQQHKSASGDPQITNYFKAVKRRPQSSLSPTPTKMAKHSAASSGGSATKAQPSSTCSTPTSSVSSSSSKKRYSEGTRYDTSLGLLTKKFIDLLKESADGVVDLNIASTKLNVQKRRIYDITNVLEGIGILEKKSKNNIQWKLGNSLCNIEKNDRIQRDRYLLEQKENLLDRMIVEMRSTTESDMQANKHAYVTCQDLNSIDLFKEQIIVLIKAPPEAKLVLPDVQQPREIFLKSEKGEIDVFLCPESSENSPNGSGFSHASYPGSLPGGSSAIGGGKGISRFGPDPLLEDIVPLLSPFSEKLFSPRNKLKGRLTKQYSTAQRNLNKTLFGETAGDVPAVKVEPEPSVLDSLAAAEQTAAPMSVLTQKELDLLENSSSSPTAKTSLDFYSSSTTSTATTTIKQERLDPSEQMDAVAAIAARLLPAECTSRNAASIGDETKLSPEMVAASRTTEQTLNSGAADGNSSSASSLKGLSAKSTPVNVRERNAMMAVFGNYSPFNLPYPEVPEMDAFLPLEPLDNDYNFSLDHTEGVFELFDFNF</sequence>
<dbReference type="GO" id="GO:0000978">
    <property type="term" value="F:RNA polymerase II cis-regulatory region sequence-specific DNA binding"/>
    <property type="evidence" value="ECO:0007669"/>
    <property type="project" value="InterPro"/>
</dbReference>
<dbReference type="Pfam" id="PF02319">
    <property type="entry name" value="WHD_E2F_TDP"/>
    <property type="match status" value="1"/>
</dbReference>
<keyword evidence="3 5" id="KW-0238">DNA-binding</keyword>
<protein>
    <submittedName>
        <fullName evidence="8">Putative transcription factor e2f1</fullName>
    </submittedName>
</protein>
<evidence type="ECO:0000256" key="4">
    <source>
        <dbReference type="ARBA" id="ARBA00023163"/>
    </source>
</evidence>
<reference evidence="8" key="1">
    <citation type="submission" date="2017-01" db="EMBL/GenBank/DDBJ databases">
        <title>A deep insight into the sialotranscriptome of adult male and female Cluex tarsalis mosquitoes.</title>
        <authorList>
            <person name="Ribeiro J.M."/>
            <person name="Moreira F."/>
            <person name="Bernard K.A."/>
            <person name="Calvo E."/>
        </authorList>
    </citation>
    <scope>NUCLEOTIDE SEQUENCE</scope>
    <source>
        <strain evidence="8">Kern County</strain>
        <tissue evidence="8">Salivary glands</tissue>
    </source>
</reference>
<feature type="region of interest" description="Disordered" evidence="6">
    <location>
        <begin position="602"/>
        <end position="626"/>
    </location>
</feature>
<accession>A0A1Q3EZ23</accession>
<feature type="domain" description="E2F/DP family winged-helix DNA-binding" evidence="7">
    <location>
        <begin position="229"/>
        <end position="294"/>
    </location>
</feature>
<dbReference type="PANTHER" id="PTHR12081:SF18">
    <property type="entry name" value="TRANSCRIPTION FACTOR E2F2-RELATED"/>
    <property type="match status" value="1"/>
</dbReference>
<dbReference type="FunFam" id="1.10.10.10:FF:000008">
    <property type="entry name" value="E2F transcription factor 1"/>
    <property type="match status" value="1"/>
</dbReference>
<dbReference type="GO" id="GO:0090575">
    <property type="term" value="C:RNA polymerase II transcription regulator complex"/>
    <property type="evidence" value="ECO:0007669"/>
    <property type="project" value="TreeGrafter"/>
</dbReference>
<dbReference type="Gene3D" id="6.10.250.540">
    <property type="match status" value="1"/>
</dbReference>
<evidence type="ECO:0000256" key="2">
    <source>
        <dbReference type="ARBA" id="ARBA00023015"/>
    </source>
</evidence>
<evidence type="ECO:0000256" key="5">
    <source>
        <dbReference type="RuleBase" id="RU003796"/>
    </source>
</evidence>
<keyword evidence="5" id="KW-0539">Nucleus</keyword>
<evidence type="ECO:0000259" key="7">
    <source>
        <dbReference type="SMART" id="SM01372"/>
    </source>
</evidence>
<feature type="compositionally biased region" description="Low complexity" evidence="6">
    <location>
        <begin position="77"/>
        <end position="88"/>
    </location>
</feature>
<feature type="compositionally biased region" description="Low complexity" evidence="6">
    <location>
        <begin position="97"/>
        <end position="115"/>
    </location>
</feature>
<dbReference type="SUPFAM" id="SSF46785">
    <property type="entry name" value="Winged helix' DNA-binding domain"/>
    <property type="match status" value="1"/>
</dbReference>
<proteinExistence type="inferred from homology"/>
<feature type="compositionally biased region" description="Polar residues" evidence="6">
    <location>
        <begin position="526"/>
        <end position="540"/>
    </location>
</feature>
<evidence type="ECO:0000313" key="8">
    <source>
        <dbReference type="EMBL" id="JAV20552.1"/>
    </source>
</evidence>
<feature type="compositionally biased region" description="Gly residues" evidence="6">
    <location>
        <begin position="14"/>
        <end position="23"/>
    </location>
</feature>
<keyword evidence="4 5" id="KW-0804">Transcription</keyword>
<dbReference type="EMBL" id="GFDL01014493">
    <property type="protein sequence ID" value="JAV20552.1"/>
    <property type="molecule type" value="Transcribed_RNA"/>
</dbReference>
<dbReference type="GO" id="GO:0000981">
    <property type="term" value="F:DNA-binding transcription factor activity, RNA polymerase II-specific"/>
    <property type="evidence" value="ECO:0007669"/>
    <property type="project" value="TreeGrafter"/>
</dbReference>
<feature type="region of interest" description="Disordered" evidence="6">
    <location>
        <begin position="1"/>
        <end position="228"/>
    </location>
</feature>
<dbReference type="InterPro" id="IPR003316">
    <property type="entry name" value="E2F_WHTH_DNA-bd_dom"/>
</dbReference>